<evidence type="ECO:0000313" key="5">
    <source>
        <dbReference type="EMBL" id="MDJ1479139.1"/>
    </source>
</evidence>
<evidence type="ECO:0000256" key="1">
    <source>
        <dbReference type="ARBA" id="ARBA00022741"/>
    </source>
</evidence>
<dbReference type="RefSeq" id="WP_313975078.1">
    <property type="nucleotide sequence ID" value="NZ_JASJOS010000001.1"/>
</dbReference>
<dbReference type="Pfam" id="PF08706">
    <property type="entry name" value="D5_N"/>
    <property type="match status" value="1"/>
</dbReference>
<feature type="domain" description="SF3 helicase" evidence="4">
    <location>
        <begin position="206"/>
        <end position="362"/>
    </location>
</feature>
<dbReference type="PANTHER" id="PTHR35372">
    <property type="entry name" value="ATP BINDING PROTEIN-RELATED"/>
    <property type="match status" value="1"/>
</dbReference>
<accession>A0AAE3QLV2</accession>
<dbReference type="InterPro" id="IPR006500">
    <property type="entry name" value="Helicase_put_C_phage/plasmid"/>
</dbReference>
<dbReference type="GO" id="GO:0016787">
    <property type="term" value="F:hydrolase activity"/>
    <property type="evidence" value="ECO:0007669"/>
    <property type="project" value="UniProtKB-KW"/>
</dbReference>
<dbReference type="InterPro" id="IPR027417">
    <property type="entry name" value="P-loop_NTPase"/>
</dbReference>
<dbReference type="GO" id="GO:0005524">
    <property type="term" value="F:ATP binding"/>
    <property type="evidence" value="ECO:0007669"/>
    <property type="project" value="UniProtKB-KW"/>
</dbReference>
<dbReference type="EMBL" id="JASJOS010000001">
    <property type="protein sequence ID" value="MDJ1479139.1"/>
    <property type="molecule type" value="Genomic_DNA"/>
</dbReference>
<protein>
    <submittedName>
        <fullName evidence="5">Phage/plasmid primase, P4 family</fullName>
    </submittedName>
</protein>
<dbReference type="InterPro" id="IPR051620">
    <property type="entry name" value="ORF904-like_C"/>
</dbReference>
<reference evidence="5" key="1">
    <citation type="submission" date="2023-05" db="EMBL/GenBank/DDBJ databases">
        <authorList>
            <person name="Zhang X."/>
        </authorList>
    </citation>
    <scope>NUCLEOTIDE SEQUENCE</scope>
    <source>
        <strain evidence="5">YF14B1</strain>
    </source>
</reference>
<keyword evidence="1" id="KW-0547">Nucleotide-binding</keyword>
<keyword evidence="3" id="KW-0067">ATP-binding</keyword>
<evidence type="ECO:0000313" key="6">
    <source>
        <dbReference type="Proteomes" id="UP001241110"/>
    </source>
</evidence>
<keyword evidence="2" id="KW-0378">Hydrolase</keyword>
<comment type="caution">
    <text evidence="5">The sequence shown here is derived from an EMBL/GenBank/DDBJ whole genome shotgun (WGS) entry which is preliminary data.</text>
</comment>
<dbReference type="InterPro" id="IPR014015">
    <property type="entry name" value="Helicase_SF3_DNA-vir"/>
</dbReference>
<evidence type="ECO:0000256" key="3">
    <source>
        <dbReference type="ARBA" id="ARBA00022840"/>
    </source>
</evidence>
<organism evidence="5 6">
    <name type="scientific">Xanthocytophaga flava</name>
    <dbReference type="NCBI Taxonomy" id="3048013"/>
    <lineage>
        <taxon>Bacteria</taxon>
        <taxon>Pseudomonadati</taxon>
        <taxon>Bacteroidota</taxon>
        <taxon>Cytophagia</taxon>
        <taxon>Cytophagales</taxon>
        <taxon>Rhodocytophagaceae</taxon>
        <taxon>Xanthocytophaga</taxon>
    </lineage>
</organism>
<gene>
    <name evidence="5" type="ORF">QNI16_01510</name>
</gene>
<evidence type="ECO:0000256" key="2">
    <source>
        <dbReference type="ARBA" id="ARBA00022801"/>
    </source>
</evidence>
<dbReference type="InterPro" id="IPR045455">
    <property type="entry name" value="NrS-1_pol-like_helicase"/>
</dbReference>
<dbReference type="SMART" id="SM00885">
    <property type="entry name" value="D5_N"/>
    <property type="match status" value="1"/>
</dbReference>
<dbReference type="PANTHER" id="PTHR35372:SF2">
    <property type="entry name" value="SF3 HELICASE DOMAIN-CONTAINING PROTEIN"/>
    <property type="match status" value="1"/>
</dbReference>
<dbReference type="Proteomes" id="UP001241110">
    <property type="component" value="Unassembled WGS sequence"/>
</dbReference>
<dbReference type="AlphaFoldDB" id="A0AAE3QLV2"/>
<sequence>MIKSSQKPNSKEEVRNRILAAASSLKQPVPHRELFEELLAQVPPINFSEVSGLEKVPYERIAVLVCEKVAELAHKNRWQIGHRDEFYWIYNKCFWQKISEPELEYFLGKAAERTGVEVLKARTYGYQEVLRKQFASTGYLPELPQEDSNIRINLRNGTLHIEHGKAQLRNFNPDDFLRYQLPFSYDPQAQAPQWQKFLNEVLPDASLQKVLSEMLAYVFVPSQALKLEKCLFLYGTGSNGKSVVFEVISALLGTENVSNFSITSLTDHTGYYRALLAGKLLNYASEIGGEMESSLFKQLVSGEPIEARLPYKEPQIIRNYAKLIFNANSLPDVPEFTHAFFRRFAIIPFEVTIPDHKQDRDLPQRIIATELPGVLNWILEGLQRLTQQRGLSPSEKMASQISRFRLESNPVAVFISERIDDCRLENDVNGWISVADLFQDYTCWTVENGHKKMSKRKFSERMEGLGYSRDRNAQGSTRIFTGLRQKLV</sequence>
<dbReference type="Gene3D" id="3.40.50.300">
    <property type="entry name" value="P-loop containing nucleotide triphosphate hydrolases"/>
    <property type="match status" value="1"/>
</dbReference>
<dbReference type="PROSITE" id="PS51206">
    <property type="entry name" value="SF3_HELICASE_1"/>
    <property type="match status" value="1"/>
</dbReference>
<dbReference type="NCBIfam" id="TIGR01613">
    <property type="entry name" value="primase_Cterm"/>
    <property type="match status" value="1"/>
</dbReference>
<dbReference type="InterPro" id="IPR014818">
    <property type="entry name" value="Phage/plasmid_primase_P4_C"/>
</dbReference>
<dbReference type="SUPFAM" id="SSF52540">
    <property type="entry name" value="P-loop containing nucleoside triphosphate hydrolases"/>
    <property type="match status" value="1"/>
</dbReference>
<dbReference type="Pfam" id="PF19263">
    <property type="entry name" value="DUF5906"/>
    <property type="match status" value="1"/>
</dbReference>
<name>A0AAE3QLV2_9BACT</name>
<evidence type="ECO:0000259" key="4">
    <source>
        <dbReference type="PROSITE" id="PS51206"/>
    </source>
</evidence>
<proteinExistence type="predicted"/>